<dbReference type="NCBIfam" id="TIGR01200">
    <property type="entry name" value="GLPGLI"/>
    <property type="match status" value="1"/>
</dbReference>
<name>A0A7Z8YNG3_9FLAO</name>
<gene>
    <name evidence="2" type="ORF">NCTC12929_01115</name>
</gene>
<accession>A0A7Z8YNG3</accession>
<feature type="chain" id="PRO_5031225377" evidence="1">
    <location>
        <begin position="25"/>
        <end position="247"/>
    </location>
</feature>
<feature type="signal peptide" evidence="1">
    <location>
        <begin position="1"/>
        <end position="24"/>
    </location>
</feature>
<dbReference type="Pfam" id="PF09697">
    <property type="entry name" value="Porph_ging"/>
    <property type="match status" value="1"/>
</dbReference>
<organism evidence="2 3">
    <name type="scientific">Bergeyella zoohelcum</name>
    <dbReference type="NCBI Taxonomy" id="1015"/>
    <lineage>
        <taxon>Bacteria</taxon>
        <taxon>Pseudomonadati</taxon>
        <taxon>Bacteroidota</taxon>
        <taxon>Flavobacteriia</taxon>
        <taxon>Flavobacteriales</taxon>
        <taxon>Weeksellaceae</taxon>
        <taxon>Bergeyella</taxon>
    </lineage>
</organism>
<dbReference type="EMBL" id="UYIV01000001">
    <property type="protein sequence ID" value="VDH03805.1"/>
    <property type="molecule type" value="Genomic_DNA"/>
</dbReference>
<dbReference type="InterPro" id="IPR005901">
    <property type="entry name" value="GLPGLI"/>
</dbReference>
<comment type="caution">
    <text evidence="2">The sequence shown here is derived from an EMBL/GenBank/DDBJ whole genome shotgun (WGS) entry which is preliminary data.</text>
</comment>
<sequence>MRKIASLFLLFISGLLLNAQSVLKVEYEELVDVEKTIPKSIPEELRKQLLEDAKKNKKYVLYYSGGNSYYTNNAKLETKEVQKNVNQVDEHKRIVNSSEVFYVPIRFYHRKGEKGVYNYQNIIGDEYYAYEEPKWTSIEYKDEIQRIDVFDCKLVEMVSANGYVFRVWYTEKLPVSAGPLIFYSLPGLVLKVEAPNYTLYATKVSNDAKPSDVEVPNPKLKVYKGEELRKKNEEISKPRVIRKEIRM</sequence>
<evidence type="ECO:0000313" key="2">
    <source>
        <dbReference type="EMBL" id="VDH03805.1"/>
    </source>
</evidence>
<keyword evidence="1" id="KW-0732">Signal</keyword>
<dbReference type="RefSeq" id="WP_181871976.1">
    <property type="nucleotide sequence ID" value="NZ_UYIV01000001.1"/>
</dbReference>
<evidence type="ECO:0000313" key="3">
    <source>
        <dbReference type="Proteomes" id="UP000270205"/>
    </source>
</evidence>
<proteinExistence type="predicted"/>
<dbReference type="AlphaFoldDB" id="A0A7Z8YNG3"/>
<protein>
    <submittedName>
        <fullName evidence="2">GLPGLI family protein</fullName>
    </submittedName>
</protein>
<dbReference type="Proteomes" id="UP000270205">
    <property type="component" value="Unassembled WGS sequence"/>
</dbReference>
<reference evidence="2 3" key="1">
    <citation type="submission" date="2018-11" db="EMBL/GenBank/DDBJ databases">
        <authorList>
            <consortium name="Pathogen Informatics"/>
        </authorList>
    </citation>
    <scope>NUCLEOTIDE SEQUENCE [LARGE SCALE GENOMIC DNA]</scope>
    <source>
        <strain evidence="2 3">NCTC12929</strain>
    </source>
</reference>
<evidence type="ECO:0000256" key="1">
    <source>
        <dbReference type="SAM" id="SignalP"/>
    </source>
</evidence>